<dbReference type="EMBL" id="OX596105">
    <property type="protein sequence ID" value="CAN0086158.1"/>
    <property type="molecule type" value="Genomic_DNA"/>
</dbReference>
<organism evidence="1 2">
    <name type="scientific">Rangifer tarandus platyrhynchus</name>
    <name type="common">Svalbard reindeer</name>
    <dbReference type="NCBI Taxonomy" id="3082113"/>
    <lineage>
        <taxon>Eukaryota</taxon>
        <taxon>Metazoa</taxon>
        <taxon>Chordata</taxon>
        <taxon>Craniata</taxon>
        <taxon>Vertebrata</taxon>
        <taxon>Euteleostomi</taxon>
        <taxon>Mammalia</taxon>
        <taxon>Eutheria</taxon>
        <taxon>Laurasiatheria</taxon>
        <taxon>Artiodactyla</taxon>
        <taxon>Ruminantia</taxon>
        <taxon>Pecora</taxon>
        <taxon>Cervidae</taxon>
        <taxon>Odocoileinae</taxon>
        <taxon>Rangifer</taxon>
    </lineage>
</organism>
<reference evidence="1" key="2">
    <citation type="submission" date="2025-03" db="EMBL/GenBank/DDBJ databases">
        <authorList>
            <consortium name="ELIXIR-Norway"/>
            <consortium name="Elixir Norway"/>
        </authorList>
    </citation>
    <scope>NUCLEOTIDE SEQUENCE</scope>
</reference>
<accession>A0AC59YYI6</accession>
<name>A0AC59YYI6_RANTA</name>
<evidence type="ECO:0000313" key="1">
    <source>
        <dbReference type="EMBL" id="CAN0086158.1"/>
    </source>
</evidence>
<dbReference type="Proteomes" id="UP001162501">
    <property type="component" value="Chromosome 21"/>
</dbReference>
<evidence type="ECO:0000313" key="2">
    <source>
        <dbReference type="Proteomes" id="UP001162501"/>
    </source>
</evidence>
<sequence>MLPHSLCNCTFSWNVMLHQLDFAILVKTVKSPGKIFVPPPHSTWLQWDSQHQQPPPGHWSQIQSITGFHSSDHRDWPRNELLTHAGTASCPGSLGKDSFLFLSRSQSKNKISQEPSVSWPPFSWSIVEEN</sequence>
<reference evidence="1" key="1">
    <citation type="submission" date="2023-05" db="EMBL/GenBank/DDBJ databases">
        <authorList>
            <consortium name="ELIXIR-Norway"/>
        </authorList>
    </citation>
    <scope>NUCLEOTIDE SEQUENCE</scope>
</reference>
<proteinExistence type="predicted"/>
<gene>
    <name evidence="1" type="ORF">MRATA1EN22A_LOCUS11820</name>
</gene>
<protein>
    <submittedName>
        <fullName evidence="1">Uncharacterized protein</fullName>
    </submittedName>
</protein>